<evidence type="ECO:0000313" key="13">
    <source>
        <dbReference type="EMBL" id="MBB6628291.1"/>
    </source>
</evidence>
<feature type="domain" description="FTP" evidence="12">
    <location>
        <begin position="57"/>
        <end position="105"/>
    </location>
</feature>
<dbReference type="RefSeq" id="WP_185253369.1">
    <property type="nucleotide sequence ID" value="NZ_JACKXE010000001.1"/>
</dbReference>
<dbReference type="Gene3D" id="3.10.450.490">
    <property type="match status" value="1"/>
</dbReference>
<dbReference type="Gene3D" id="1.10.390.10">
    <property type="entry name" value="Neutral Protease Domain 2"/>
    <property type="match status" value="1"/>
</dbReference>
<evidence type="ECO:0000256" key="6">
    <source>
        <dbReference type="ARBA" id="ARBA00022833"/>
    </source>
</evidence>
<keyword evidence="9" id="KW-0964">Secreted</keyword>
<dbReference type="GO" id="GO:0046872">
    <property type="term" value="F:metal ion binding"/>
    <property type="evidence" value="ECO:0007669"/>
    <property type="project" value="UniProtKB-UniRule"/>
</dbReference>
<evidence type="ECO:0000256" key="9">
    <source>
        <dbReference type="RuleBase" id="RU366073"/>
    </source>
</evidence>
<evidence type="ECO:0000259" key="11">
    <source>
        <dbReference type="Pfam" id="PF02868"/>
    </source>
</evidence>
<comment type="function">
    <text evidence="9">Extracellular zinc metalloprotease.</text>
</comment>
<dbReference type="Pfam" id="PF02868">
    <property type="entry name" value="Peptidase_M4_C"/>
    <property type="match status" value="1"/>
</dbReference>
<sequence>MKPLLASALALGCVSAALVTTAGTSQAAPTAQHRKADSIAAARAFAHDHAGVTGAQGLVVRDTVLDGSGASHVRFARTFHGLPVVGGDFVVHQTRGDAFRSVSGRTLARGIHVSAKPTLSARSAARRATRTVDFKAAKSSPELVVLAVDRAPALAWRVDVTGRNADGSPAGEYVFVGARHGKVLDSWPSVLEDTGSGTGLFTGTVPLETTLTGGQYTMVDATRGGNATYNGPLANASTPLFTDADNVWGNGSTSNAQTAGVDAHYGIAKTWDFYKSAYGRNGIANDGKGARSFVHDGAYVNASWSDSCFCMRYGDGDSTTYPLVALDVAGHEMSHGVTSRTANLAYRGESGGLNEANSDIFGTMVEWYANMAGDNPDYVIGEQIYRAYNPAVNYIRRQDKPSMDGASKDCWSKQLKSLDVHYSSGPANHYFYLLSEGSGAKTINGVAYNSPTCNGSTLTGIGRDTAAKIWYRALTVYMTSTTNYAGARVANVNAATDLYGAASSQVAAVKAAWSAVSVN</sequence>
<keyword evidence="3" id="KW-0479">Metal-binding</keyword>
<dbReference type="PANTHER" id="PTHR33794:SF1">
    <property type="entry name" value="BACILLOLYSIN"/>
    <property type="match status" value="1"/>
</dbReference>
<dbReference type="Proteomes" id="UP000523955">
    <property type="component" value="Unassembled WGS sequence"/>
</dbReference>
<dbReference type="GO" id="GO:0006508">
    <property type="term" value="P:proteolysis"/>
    <property type="evidence" value="ECO:0007669"/>
    <property type="project" value="UniProtKB-KW"/>
</dbReference>
<dbReference type="InterPro" id="IPR001570">
    <property type="entry name" value="Peptidase_M4_C_domain"/>
</dbReference>
<name>A0A7X0RH93_9ACTN</name>
<protein>
    <recommendedName>
        <fullName evidence="9">Neutral metalloproteinase</fullName>
        <ecNumber evidence="9">3.4.24.-</ecNumber>
    </recommendedName>
</protein>
<keyword evidence="7 9" id="KW-0482">Metalloprotease</keyword>
<accession>A0A7X0RH93</accession>
<evidence type="ECO:0000256" key="3">
    <source>
        <dbReference type="ARBA" id="ARBA00022723"/>
    </source>
</evidence>
<dbReference type="Gene3D" id="3.10.170.10">
    <property type="match status" value="1"/>
</dbReference>
<organism evidence="13 14">
    <name type="scientific">Nocardioides luti</name>
    <dbReference type="NCBI Taxonomy" id="2761101"/>
    <lineage>
        <taxon>Bacteria</taxon>
        <taxon>Bacillati</taxon>
        <taxon>Actinomycetota</taxon>
        <taxon>Actinomycetes</taxon>
        <taxon>Propionibacteriales</taxon>
        <taxon>Nocardioidaceae</taxon>
        <taxon>Nocardioides</taxon>
    </lineage>
</organism>
<evidence type="ECO:0000256" key="5">
    <source>
        <dbReference type="ARBA" id="ARBA00022801"/>
    </source>
</evidence>
<dbReference type="EMBL" id="JACKXE010000001">
    <property type="protein sequence ID" value="MBB6628291.1"/>
    <property type="molecule type" value="Genomic_DNA"/>
</dbReference>
<dbReference type="InterPro" id="IPR011096">
    <property type="entry name" value="FTP_domain"/>
</dbReference>
<keyword evidence="2 9" id="KW-0645">Protease</keyword>
<reference evidence="13 14" key="1">
    <citation type="submission" date="2020-08" db="EMBL/GenBank/DDBJ databases">
        <authorList>
            <person name="Seo M.-J."/>
        </authorList>
    </citation>
    <scope>NUCLEOTIDE SEQUENCE [LARGE SCALE GENOMIC DNA]</scope>
    <source>
        <strain evidence="13 14">KIGAM211</strain>
    </source>
</reference>
<feature type="active site" evidence="8">
    <location>
        <position position="332"/>
    </location>
</feature>
<evidence type="ECO:0000256" key="7">
    <source>
        <dbReference type="ARBA" id="ARBA00023049"/>
    </source>
</evidence>
<comment type="caution">
    <text evidence="13">The sequence shown here is derived from an EMBL/GenBank/DDBJ whole genome shotgun (WGS) entry which is preliminary data.</text>
</comment>
<keyword evidence="4 9" id="KW-0732">Signal</keyword>
<keyword evidence="5 9" id="KW-0378">Hydrolase</keyword>
<comment type="subcellular location">
    <subcellularLocation>
        <location evidence="9">Secreted</location>
    </subcellularLocation>
</comment>
<keyword evidence="14" id="KW-1185">Reference proteome</keyword>
<dbReference type="EC" id="3.4.24.-" evidence="9"/>
<dbReference type="GO" id="GO:0005576">
    <property type="term" value="C:extracellular region"/>
    <property type="evidence" value="ECO:0007669"/>
    <property type="project" value="UniProtKB-SubCell"/>
</dbReference>
<dbReference type="Pfam" id="PF07504">
    <property type="entry name" value="FTP"/>
    <property type="match status" value="1"/>
</dbReference>
<dbReference type="AlphaFoldDB" id="A0A7X0RH93"/>
<dbReference type="GO" id="GO:0004222">
    <property type="term" value="F:metalloendopeptidase activity"/>
    <property type="evidence" value="ECO:0007669"/>
    <property type="project" value="UniProtKB-UniRule"/>
</dbReference>
<comment type="similarity">
    <text evidence="1 9">Belongs to the peptidase M4 family.</text>
</comment>
<dbReference type="PANTHER" id="PTHR33794">
    <property type="entry name" value="BACILLOLYSIN"/>
    <property type="match status" value="1"/>
</dbReference>
<evidence type="ECO:0000256" key="8">
    <source>
        <dbReference type="PIRSR" id="PIRSR623612-1"/>
    </source>
</evidence>
<dbReference type="CDD" id="cd09597">
    <property type="entry name" value="M4_TLP"/>
    <property type="match status" value="1"/>
</dbReference>
<feature type="chain" id="PRO_5031596286" description="Neutral metalloproteinase" evidence="9">
    <location>
        <begin position="28"/>
        <end position="519"/>
    </location>
</feature>
<dbReference type="Pfam" id="PF01447">
    <property type="entry name" value="Peptidase_M4"/>
    <property type="match status" value="1"/>
</dbReference>
<dbReference type="InterPro" id="IPR027268">
    <property type="entry name" value="Peptidase_M4/M1_CTD_sf"/>
</dbReference>
<feature type="domain" description="Peptidase M4" evidence="10">
    <location>
        <begin position="194"/>
        <end position="339"/>
    </location>
</feature>
<feature type="active site" description="Proton donor" evidence="8">
    <location>
        <position position="421"/>
    </location>
</feature>
<evidence type="ECO:0000313" key="14">
    <source>
        <dbReference type="Proteomes" id="UP000523955"/>
    </source>
</evidence>
<evidence type="ECO:0000259" key="12">
    <source>
        <dbReference type="Pfam" id="PF07504"/>
    </source>
</evidence>
<evidence type="ECO:0000259" key="10">
    <source>
        <dbReference type="Pfam" id="PF01447"/>
    </source>
</evidence>
<dbReference type="PRINTS" id="PR00730">
    <property type="entry name" value="THERMOLYSIN"/>
</dbReference>
<evidence type="ECO:0000256" key="2">
    <source>
        <dbReference type="ARBA" id="ARBA00022670"/>
    </source>
</evidence>
<dbReference type="InterPro" id="IPR050728">
    <property type="entry name" value="Zinc_Metalloprotease_M4"/>
</dbReference>
<keyword evidence="6 9" id="KW-0862">Zinc</keyword>
<feature type="signal peptide" evidence="9">
    <location>
        <begin position="1"/>
        <end position="27"/>
    </location>
</feature>
<dbReference type="InterPro" id="IPR013856">
    <property type="entry name" value="Peptidase_M4_domain"/>
</dbReference>
<proteinExistence type="inferred from homology"/>
<dbReference type="InterPro" id="IPR023612">
    <property type="entry name" value="Peptidase_M4"/>
</dbReference>
<evidence type="ECO:0000256" key="4">
    <source>
        <dbReference type="ARBA" id="ARBA00022729"/>
    </source>
</evidence>
<dbReference type="SUPFAM" id="SSF55486">
    <property type="entry name" value="Metalloproteases ('zincins'), catalytic domain"/>
    <property type="match status" value="1"/>
</dbReference>
<feature type="domain" description="Peptidase M4 C-terminal" evidence="11">
    <location>
        <begin position="342"/>
        <end position="518"/>
    </location>
</feature>
<comment type="cofactor">
    <cofactor evidence="9">
        <name>Zn(2+)</name>
        <dbReference type="ChEBI" id="CHEBI:29105"/>
    </cofactor>
</comment>
<evidence type="ECO:0000256" key="1">
    <source>
        <dbReference type="ARBA" id="ARBA00009388"/>
    </source>
</evidence>
<gene>
    <name evidence="13" type="ORF">H5V45_13275</name>
</gene>